<organism evidence="1 2">
    <name type="scientific">Rhizobium leguminosarum</name>
    <dbReference type="NCBI Taxonomy" id="384"/>
    <lineage>
        <taxon>Bacteria</taxon>
        <taxon>Pseudomonadati</taxon>
        <taxon>Pseudomonadota</taxon>
        <taxon>Alphaproteobacteria</taxon>
        <taxon>Hyphomicrobiales</taxon>
        <taxon>Rhizobiaceae</taxon>
        <taxon>Rhizobium/Agrobacterium group</taxon>
        <taxon>Rhizobium</taxon>
    </lineage>
</organism>
<dbReference type="EMBL" id="JACIGO010000002">
    <property type="protein sequence ID" value="MBB4289587.1"/>
    <property type="molecule type" value="Genomic_DNA"/>
</dbReference>
<protein>
    <submittedName>
        <fullName evidence="1">Uncharacterized protein</fullName>
    </submittedName>
</protein>
<evidence type="ECO:0000313" key="2">
    <source>
        <dbReference type="Proteomes" id="UP000538507"/>
    </source>
</evidence>
<accession>A0AAE2SVJ5</accession>
<dbReference type="AlphaFoldDB" id="A0AAE2SVJ5"/>
<name>A0AAE2SVJ5_RHILE</name>
<dbReference type="Proteomes" id="UP000538507">
    <property type="component" value="Unassembled WGS sequence"/>
</dbReference>
<comment type="caution">
    <text evidence="1">The sequence shown here is derived from an EMBL/GenBank/DDBJ whole genome shotgun (WGS) entry which is preliminary data.</text>
</comment>
<sequence length="672" mass="76543">MDKISGSGISILSPNGPRDAERQAEWLGETLYSADRWPLGVNRATGKALYADFDYMLTPTRKLKDTPSLYRTAKEAAFWVRQSDIADLGPSSHKAWIDNMLHILSAVARRGIYDLSRLLPSDLHALLRKAIEGAEGLRGLAAYLDEKLSDYPYLVDLPANWLDVTGRASLRLICEELNIKGAWRNPSLKKTFLQHTRRWAKEEPALEVPSARKRTRRSYDRYFLVCDQMYAMRFHMDANSIEIEPNTVAPEGEVEQKTDPTQHTPIPPPRLIFEFARHFGRAVAIDGPMAVKEYVDRLTANSAISPHLAGTLNAKMRLLLNNSFGNILAHLPVRPTQVRMLEKDCLYRDPSGQWWIKVPRLKKRRPDVRLMPAVEAVVFTVQQLEEVMKHLPPGASPRLFQFSNLHDRRAELVDFTSSKANSLASAYNIPEFRSKTSEWKRWRWQLRQFRRFSPTLYYWKYESSIEGVAAMLDQENLSVTRRYTALDPDVAALWDEEEWRYVENVVESVLEGQEDYGGTPAITILRLGEKIKTAIKDNLKIVTMSNVASAVVQLLKNRGVMVTMLDWGICFHWNYPGSKPREFCRRLSGKEGRGPDPTHAAPEVCGSGCPFCLSARKTRAVMDKVIELCGEPVPALLEGTLFQELQEERVMKFTAFRGKLEPRPGLQLETSK</sequence>
<evidence type="ECO:0000313" key="1">
    <source>
        <dbReference type="EMBL" id="MBB4289587.1"/>
    </source>
</evidence>
<reference evidence="1 2" key="1">
    <citation type="submission" date="2020-08" db="EMBL/GenBank/DDBJ databases">
        <title>Genomic Encyclopedia of Type Strains, Phase IV (KMG-V): Genome sequencing to study the core and pangenomes of soil and plant-associated prokaryotes.</title>
        <authorList>
            <person name="Whitman W."/>
        </authorList>
    </citation>
    <scope>NUCLEOTIDE SEQUENCE [LARGE SCALE GENOMIC DNA]</scope>
    <source>
        <strain evidence="1 2">SEMIA 415</strain>
    </source>
</reference>
<gene>
    <name evidence="1" type="ORF">GGE16_001627</name>
</gene>
<dbReference type="RefSeq" id="WP_183606697.1">
    <property type="nucleotide sequence ID" value="NZ_JACHAZ010000001.1"/>
</dbReference>
<proteinExistence type="predicted"/>